<organism evidence="1 2">
    <name type="scientific">Pleurodeles waltl</name>
    <name type="common">Iberian ribbed newt</name>
    <dbReference type="NCBI Taxonomy" id="8319"/>
    <lineage>
        <taxon>Eukaryota</taxon>
        <taxon>Metazoa</taxon>
        <taxon>Chordata</taxon>
        <taxon>Craniata</taxon>
        <taxon>Vertebrata</taxon>
        <taxon>Euteleostomi</taxon>
        <taxon>Amphibia</taxon>
        <taxon>Batrachia</taxon>
        <taxon>Caudata</taxon>
        <taxon>Salamandroidea</taxon>
        <taxon>Salamandridae</taxon>
        <taxon>Pleurodelinae</taxon>
        <taxon>Pleurodeles</taxon>
    </lineage>
</organism>
<dbReference type="Proteomes" id="UP001066276">
    <property type="component" value="Chromosome 8"/>
</dbReference>
<evidence type="ECO:0000313" key="1">
    <source>
        <dbReference type="EMBL" id="KAJ1115581.1"/>
    </source>
</evidence>
<accession>A0AAV7NHP0</accession>
<dbReference type="AlphaFoldDB" id="A0AAV7NHP0"/>
<dbReference type="EMBL" id="JANPWB010000012">
    <property type="protein sequence ID" value="KAJ1115581.1"/>
    <property type="molecule type" value="Genomic_DNA"/>
</dbReference>
<name>A0AAV7NHP0_PLEWA</name>
<keyword evidence="2" id="KW-1185">Reference proteome</keyword>
<comment type="caution">
    <text evidence="1">The sequence shown here is derived from an EMBL/GenBank/DDBJ whole genome shotgun (WGS) entry which is preliminary data.</text>
</comment>
<gene>
    <name evidence="1" type="ORF">NDU88_003803</name>
</gene>
<sequence>MTVGTFPNKVPVFPSFCHDPVRFQKFIAGTPADYNGCVLACQEWILFVDLAVFEDIEEAGPSVAVPSMAKLQAMTDKALEASSQKRECPKPLEVSWLADPEVVDLDEEDVEDSRTGCFHHGEELSSLLLHLRQNLGLYDPAPTGVEEEDFFAHYQMAEPESVPLHLAIHKVLTSECMEEGKGTFPHFL</sequence>
<protein>
    <submittedName>
        <fullName evidence="1">Uncharacterized protein</fullName>
    </submittedName>
</protein>
<reference evidence="1" key="1">
    <citation type="journal article" date="2022" name="bioRxiv">
        <title>Sequencing and chromosome-scale assembly of the giantPleurodeles waltlgenome.</title>
        <authorList>
            <person name="Brown T."/>
            <person name="Elewa A."/>
            <person name="Iarovenko S."/>
            <person name="Subramanian E."/>
            <person name="Araus A.J."/>
            <person name="Petzold A."/>
            <person name="Susuki M."/>
            <person name="Suzuki K.-i.T."/>
            <person name="Hayashi T."/>
            <person name="Toyoda A."/>
            <person name="Oliveira C."/>
            <person name="Osipova E."/>
            <person name="Leigh N.D."/>
            <person name="Simon A."/>
            <person name="Yun M.H."/>
        </authorList>
    </citation>
    <scope>NUCLEOTIDE SEQUENCE</scope>
    <source>
        <strain evidence="1">20211129_DDA</strain>
        <tissue evidence="1">Liver</tissue>
    </source>
</reference>
<evidence type="ECO:0000313" key="2">
    <source>
        <dbReference type="Proteomes" id="UP001066276"/>
    </source>
</evidence>
<proteinExistence type="predicted"/>